<organism evidence="2 3">
    <name type="scientific">Phytophthora lilii</name>
    <dbReference type="NCBI Taxonomy" id="2077276"/>
    <lineage>
        <taxon>Eukaryota</taxon>
        <taxon>Sar</taxon>
        <taxon>Stramenopiles</taxon>
        <taxon>Oomycota</taxon>
        <taxon>Peronosporomycetes</taxon>
        <taxon>Peronosporales</taxon>
        <taxon>Peronosporaceae</taxon>
        <taxon>Phytophthora</taxon>
    </lineage>
</organism>
<dbReference type="OrthoDB" id="74608at2759"/>
<sequence>MVKSYLIRLASVISSNGESSVAGGDGCCGTGRRAARVLAVPALHVRFFNCVVLANNFPLLQWKLVASRQSNSLTELVAWTCGACPFSERKERQESIKLLRKVELIATEVAVRLMHLETQAKELVEYEARKAAGEEEEEDPAANSSLNSYYHFDSQGNKLKTKWDSYDVDAELERLEQEERGESAQPTAAPAKKPTRKTPQITRSKALASSQGIEHEFEAVLSFLDDIRGDDEVKQLRKAIANKVTKEYFARIDAIQAMLA</sequence>
<accession>A0A9W6TRD8</accession>
<dbReference type="EMBL" id="BSXW01000290">
    <property type="protein sequence ID" value="GMF17686.1"/>
    <property type="molecule type" value="Genomic_DNA"/>
</dbReference>
<keyword evidence="3" id="KW-1185">Reference proteome</keyword>
<dbReference type="AlphaFoldDB" id="A0A9W6TRD8"/>
<evidence type="ECO:0000313" key="3">
    <source>
        <dbReference type="Proteomes" id="UP001165083"/>
    </source>
</evidence>
<comment type="caution">
    <text evidence="2">The sequence shown here is derived from an EMBL/GenBank/DDBJ whole genome shotgun (WGS) entry which is preliminary data.</text>
</comment>
<protein>
    <submittedName>
        <fullName evidence="2">Unnamed protein product</fullName>
    </submittedName>
</protein>
<dbReference type="Proteomes" id="UP001165083">
    <property type="component" value="Unassembled WGS sequence"/>
</dbReference>
<proteinExistence type="predicted"/>
<feature type="compositionally biased region" description="Polar residues" evidence="1">
    <location>
        <begin position="200"/>
        <end position="209"/>
    </location>
</feature>
<evidence type="ECO:0000256" key="1">
    <source>
        <dbReference type="SAM" id="MobiDB-lite"/>
    </source>
</evidence>
<evidence type="ECO:0000313" key="2">
    <source>
        <dbReference type="EMBL" id="GMF17686.1"/>
    </source>
</evidence>
<name>A0A9W6TRD8_9STRA</name>
<reference evidence="2" key="1">
    <citation type="submission" date="2023-04" db="EMBL/GenBank/DDBJ databases">
        <title>Phytophthora lilii NBRC 32176.</title>
        <authorList>
            <person name="Ichikawa N."/>
            <person name="Sato H."/>
            <person name="Tonouchi N."/>
        </authorList>
    </citation>
    <scope>NUCLEOTIDE SEQUENCE</scope>
    <source>
        <strain evidence="2">NBRC 32176</strain>
    </source>
</reference>
<gene>
    <name evidence="2" type="ORF">Plil01_000651200</name>
</gene>
<feature type="region of interest" description="Disordered" evidence="1">
    <location>
        <begin position="176"/>
        <end position="209"/>
    </location>
</feature>